<evidence type="ECO:0000313" key="7">
    <source>
        <dbReference type="EMBL" id="KGM30085.1"/>
    </source>
</evidence>
<reference evidence="7 8" key="1">
    <citation type="submission" date="2014-01" db="EMBL/GenBank/DDBJ databases">
        <title>Genome sequence determination for a cystic fibrosis isolate, Inquilinus limosus.</title>
        <authorList>
            <person name="Pino M."/>
            <person name="Di Conza J."/>
            <person name="Gutkind G."/>
        </authorList>
    </citation>
    <scope>NUCLEOTIDE SEQUENCE [LARGE SCALE GENOMIC DNA]</scope>
    <source>
        <strain evidence="7 8">MP06</strain>
    </source>
</reference>
<keyword evidence="2 5" id="KW-0963">Cytoplasm</keyword>
<evidence type="ECO:0000313" key="8">
    <source>
        <dbReference type="Proteomes" id="UP000029995"/>
    </source>
</evidence>
<evidence type="ECO:0000256" key="1">
    <source>
        <dbReference type="ARBA" id="ARBA00004496"/>
    </source>
</evidence>
<dbReference type="EMBL" id="JANX01001065">
    <property type="protein sequence ID" value="KGM30085.1"/>
    <property type="molecule type" value="Genomic_DNA"/>
</dbReference>
<dbReference type="RefSeq" id="WP_034849741.1">
    <property type="nucleotide sequence ID" value="NZ_JANX01001065.1"/>
</dbReference>
<comment type="similarity">
    <text evidence="5">Belongs to the UreE family.</text>
</comment>
<gene>
    <name evidence="5" type="primary">ureE</name>
    <name evidence="7" type="ORF">P409_35200</name>
</gene>
<organism evidence="7 8">
    <name type="scientific">Inquilinus limosus MP06</name>
    <dbReference type="NCBI Taxonomy" id="1398085"/>
    <lineage>
        <taxon>Bacteria</taxon>
        <taxon>Pseudomonadati</taxon>
        <taxon>Pseudomonadota</taxon>
        <taxon>Alphaproteobacteria</taxon>
        <taxon>Rhodospirillales</taxon>
        <taxon>Rhodospirillaceae</taxon>
        <taxon>Inquilinus</taxon>
    </lineage>
</organism>
<dbReference type="SUPFAM" id="SSF69287">
    <property type="entry name" value="Urease metallochaperone UreE, N-terminal domain"/>
    <property type="match status" value="1"/>
</dbReference>
<sequence>MKRFTAVVPAGRFDPASVSDRVILDYDSRHRRRIVLYGEAGTVVLLDLSEAAHLRDGDALRGEDDSLVLVTAAPERLVEIRAGSQAELIRIAWHLGNRHLPTQLLPDALRIRADHVIEEMVRGLGGTVTAVEAPFDPEGGAYGHGAVHGHSHG</sequence>
<dbReference type="Pfam" id="PF02814">
    <property type="entry name" value="UreE_N"/>
    <property type="match status" value="1"/>
</dbReference>
<dbReference type="SMART" id="SM00988">
    <property type="entry name" value="UreE_N"/>
    <property type="match status" value="1"/>
</dbReference>
<dbReference type="GO" id="GO:0006457">
    <property type="term" value="P:protein folding"/>
    <property type="evidence" value="ECO:0007669"/>
    <property type="project" value="InterPro"/>
</dbReference>
<dbReference type="Pfam" id="PF05194">
    <property type="entry name" value="UreE_C"/>
    <property type="match status" value="1"/>
</dbReference>
<dbReference type="Proteomes" id="UP000029995">
    <property type="component" value="Unassembled WGS sequence"/>
</dbReference>
<dbReference type="GO" id="GO:0005737">
    <property type="term" value="C:cytoplasm"/>
    <property type="evidence" value="ECO:0007669"/>
    <property type="project" value="UniProtKB-SubCell"/>
</dbReference>
<comment type="caution">
    <text evidence="7">The sequence shown here is derived from an EMBL/GenBank/DDBJ whole genome shotgun (WGS) entry which is preliminary data.</text>
</comment>
<dbReference type="Gene3D" id="2.60.260.20">
    <property type="entry name" value="Urease metallochaperone UreE, N-terminal domain"/>
    <property type="match status" value="1"/>
</dbReference>
<dbReference type="InterPro" id="IPR007864">
    <property type="entry name" value="UreE_C_dom"/>
</dbReference>
<evidence type="ECO:0000256" key="3">
    <source>
        <dbReference type="ARBA" id="ARBA00022596"/>
    </source>
</evidence>
<dbReference type="InterPro" id="IPR004029">
    <property type="entry name" value="UreE_N"/>
</dbReference>
<dbReference type="OrthoDB" id="9802215at2"/>
<evidence type="ECO:0000259" key="6">
    <source>
        <dbReference type="SMART" id="SM00988"/>
    </source>
</evidence>
<accession>A0A0A0CWF1</accession>
<feature type="domain" description="UreE urease accessory N-terminal" evidence="6">
    <location>
        <begin position="3"/>
        <end position="68"/>
    </location>
</feature>
<dbReference type="SUPFAM" id="SSF69737">
    <property type="entry name" value="Urease metallochaperone UreE, C-terminal domain"/>
    <property type="match status" value="1"/>
</dbReference>
<dbReference type="Gene3D" id="3.30.70.790">
    <property type="entry name" value="UreE, C-terminal domain"/>
    <property type="match status" value="1"/>
</dbReference>
<dbReference type="GO" id="GO:0019627">
    <property type="term" value="P:urea metabolic process"/>
    <property type="evidence" value="ECO:0007669"/>
    <property type="project" value="InterPro"/>
</dbReference>
<protein>
    <recommendedName>
        <fullName evidence="5">Urease accessory protein UreE</fullName>
    </recommendedName>
</protein>
<dbReference type="InterPro" id="IPR012406">
    <property type="entry name" value="UreE"/>
</dbReference>
<comment type="subcellular location">
    <subcellularLocation>
        <location evidence="1 5">Cytoplasm</location>
    </subcellularLocation>
</comment>
<keyword evidence="3 5" id="KW-0533">Nickel</keyword>
<keyword evidence="4 5" id="KW-0143">Chaperone</keyword>
<evidence type="ECO:0000256" key="5">
    <source>
        <dbReference type="HAMAP-Rule" id="MF_00822"/>
    </source>
</evidence>
<dbReference type="CDD" id="cd00571">
    <property type="entry name" value="UreE"/>
    <property type="match status" value="1"/>
</dbReference>
<dbReference type="GO" id="GO:0016151">
    <property type="term" value="F:nickel cation binding"/>
    <property type="evidence" value="ECO:0007669"/>
    <property type="project" value="UniProtKB-UniRule"/>
</dbReference>
<evidence type="ECO:0000256" key="2">
    <source>
        <dbReference type="ARBA" id="ARBA00022490"/>
    </source>
</evidence>
<dbReference type="PIRSF" id="PIRSF036402">
    <property type="entry name" value="Ureas_acces_UreE"/>
    <property type="match status" value="1"/>
</dbReference>
<name>A0A0A0CWF1_9PROT</name>
<dbReference type="AlphaFoldDB" id="A0A0A0CWF1"/>
<comment type="function">
    <text evidence="5">Involved in urease metallocenter assembly. Binds nickel. Probably functions as a nickel donor during metallocenter assembly.</text>
</comment>
<dbReference type="HAMAP" id="MF_00822">
    <property type="entry name" value="UreE"/>
    <property type="match status" value="1"/>
</dbReference>
<dbReference type="GO" id="GO:0051082">
    <property type="term" value="F:unfolded protein binding"/>
    <property type="evidence" value="ECO:0007669"/>
    <property type="project" value="UniProtKB-UniRule"/>
</dbReference>
<dbReference type="GO" id="GO:0065003">
    <property type="term" value="P:protein-containing complex assembly"/>
    <property type="evidence" value="ECO:0007669"/>
    <property type="project" value="InterPro"/>
</dbReference>
<evidence type="ECO:0000256" key="4">
    <source>
        <dbReference type="ARBA" id="ARBA00023186"/>
    </source>
</evidence>
<dbReference type="InterPro" id="IPR036118">
    <property type="entry name" value="UreE_N_sf"/>
</dbReference>
<proteinExistence type="inferred from homology"/>